<evidence type="ECO:0000313" key="2">
    <source>
        <dbReference type="EMBL" id="KAK3090778.1"/>
    </source>
</evidence>
<gene>
    <name evidence="2" type="ORF">FSP39_014544</name>
</gene>
<feature type="compositionally biased region" description="Polar residues" evidence="1">
    <location>
        <begin position="40"/>
        <end position="51"/>
    </location>
</feature>
<comment type="caution">
    <text evidence="2">The sequence shown here is derived from an EMBL/GenBank/DDBJ whole genome shotgun (WGS) entry which is preliminary data.</text>
</comment>
<sequence length="244" mass="28140">MTTIRTQDLIKGGVAEINTPSGAGVDPKPYNSHKPHYNEFSKSMKFSSNHTPCGEFKASPYSASRDLQDSTYRSSEEATRSSSRSLSPDGKDGEKMTGKENTRSYYKYSTDSERNRKGSSYHDRDRHYKRYKDYNEHYDKDRRYSNDSEKSRYVGGDKRREFEGSRKRSADRDSVPSAANKVREDAKRQKRTLLSELKKLKEENEKLKAENEQNLKQMEEQNAEIASLIAFKESIVNIATRKDS</sequence>
<dbReference type="EMBL" id="VSWD01000010">
    <property type="protein sequence ID" value="KAK3090778.1"/>
    <property type="molecule type" value="Genomic_DNA"/>
</dbReference>
<dbReference type="AlphaFoldDB" id="A0AA89BX51"/>
<feature type="region of interest" description="Disordered" evidence="1">
    <location>
        <begin position="1"/>
        <end position="190"/>
    </location>
</feature>
<organism evidence="2 3">
    <name type="scientific">Pinctada imbricata</name>
    <name type="common">Atlantic pearl-oyster</name>
    <name type="synonym">Pinctada martensii</name>
    <dbReference type="NCBI Taxonomy" id="66713"/>
    <lineage>
        <taxon>Eukaryota</taxon>
        <taxon>Metazoa</taxon>
        <taxon>Spiralia</taxon>
        <taxon>Lophotrochozoa</taxon>
        <taxon>Mollusca</taxon>
        <taxon>Bivalvia</taxon>
        <taxon>Autobranchia</taxon>
        <taxon>Pteriomorphia</taxon>
        <taxon>Pterioida</taxon>
        <taxon>Pterioidea</taxon>
        <taxon>Pteriidae</taxon>
        <taxon>Pinctada</taxon>
    </lineage>
</organism>
<evidence type="ECO:0000256" key="1">
    <source>
        <dbReference type="SAM" id="MobiDB-lite"/>
    </source>
</evidence>
<keyword evidence="3" id="KW-1185">Reference proteome</keyword>
<name>A0AA89BX51_PINIB</name>
<protein>
    <submittedName>
        <fullName evidence="2">Uncharacterized protein</fullName>
    </submittedName>
</protein>
<feature type="compositionally biased region" description="Basic and acidic residues" evidence="1">
    <location>
        <begin position="89"/>
        <end position="102"/>
    </location>
</feature>
<feature type="compositionally biased region" description="Basic and acidic residues" evidence="1">
    <location>
        <begin position="110"/>
        <end position="174"/>
    </location>
</feature>
<reference evidence="2" key="1">
    <citation type="submission" date="2019-08" db="EMBL/GenBank/DDBJ databases">
        <title>The improved chromosome-level genome for the pearl oyster Pinctada fucata martensii using PacBio sequencing and Hi-C.</title>
        <authorList>
            <person name="Zheng Z."/>
        </authorList>
    </citation>
    <scope>NUCLEOTIDE SEQUENCE</scope>
    <source>
        <strain evidence="2">ZZ-2019</strain>
        <tissue evidence="2">Adductor muscle</tissue>
    </source>
</reference>
<evidence type="ECO:0000313" key="3">
    <source>
        <dbReference type="Proteomes" id="UP001186944"/>
    </source>
</evidence>
<proteinExistence type="predicted"/>
<accession>A0AA89BX51</accession>
<dbReference type="Proteomes" id="UP001186944">
    <property type="component" value="Unassembled WGS sequence"/>
</dbReference>